<keyword evidence="6 12" id="KW-0631">Potassium channel</keyword>
<feature type="chain" id="PRO_5025639708" evidence="15">
    <location>
        <begin position="25"/>
        <end position="370"/>
    </location>
</feature>
<dbReference type="PRINTS" id="PR01095">
    <property type="entry name" value="TASKCHANNEL"/>
</dbReference>
<keyword evidence="4 12" id="KW-0633">Potassium transport</keyword>
<name>A0A6A4WD90_AMPAM</name>
<keyword evidence="18" id="KW-1185">Reference proteome</keyword>
<dbReference type="InterPro" id="IPR003280">
    <property type="entry name" value="2pore_dom_K_chnl"/>
</dbReference>
<feature type="transmembrane region" description="Helical" evidence="14">
    <location>
        <begin position="160"/>
        <end position="179"/>
    </location>
</feature>
<evidence type="ECO:0000259" key="16">
    <source>
        <dbReference type="Pfam" id="PF07885"/>
    </source>
</evidence>
<evidence type="ECO:0000256" key="3">
    <source>
        <dbReference type="ARBA" id="ARBA00022448"/>
    </source>
</evidence>
<evidence type="ECO:0000256" key="11">
    <source>
        <dbReference type="ARBA" id="ARBA00023303"/>
    </source>
</evidence>
<dbReference type="GO" id="GO:0022841">
    <property type="term" value="F:potassium ion leak channel activity"/>
    <property type="evidence" value="ECO:0007669"/>
    <property type="project" value="TreeGrafter"/>
</dbReference>
<feature type="domain" description="Potassium channel" evidence="16">
    <location>
        <begin position="169"/>
        <end position="244"/>
    </location>
</feature>
<evidence type="ECO:0000256" key="4">
    <source>
        <dbReference type="ARBA" id="ARBA00022538"/>
    </source>
</evidence>
<evidence type="ECO:0000256" key="15">
    <source>
        <dbReference type="SAM" id="SignalP"/>
    </source>
</evidence>
<dbReference type="FunFam" id="1.10.287.70:FF:000090">
    <property type="entry name" value="two pore potassium channel protein sup-9"/>
    <property type="match status" value="1"/>
</dbReference>
<evidence type="ECO:0000256" key="2">
    <source>
        <dbReference type="ARBA" id="ARBA00006666"/>
    </source>
</evidence>
<dbReference type="InterPro" id="IPR003092">
    <property type="entry name" value="2pore_dom_K_chnl_TASK"/>
</dbReference>
<dbReference type="Pfam" id="PF07885">
    <property type="entry name" value="Ion_trans_2"/>
    <property type="match status" value="2"/>
</dbReference>
<keyword evidence="11 13" id="KW-0407">Ion channel</keyword>
<evidence type="ECO:0000256" key="5">
    <source>
        <dbReference type="ARBA" id="ARBA00022692"/>
    </source>
</evidence>
<dbReference type="InterPro" id="IPR013099">
    <property type="entry name" value="K_chnl_dom"/>
</dbReference>
<keyword evidence="9 12" id="KW-0406">Ion transport</keyword>
<keyword evidence="15" id="KW-0732">Signal</keyword>
<dbReference type="EMBL" id="VIIS01000763">
    <property type="protein sequence ID" value="KAF0305326.1"/>
    <property type="molecule type" value="Genomic_DNA"/>
</dbReference>
<dbReference type="OrthoDB" id="297496at2759"/>
<dbReference type="Proteomes" id="UP000440578">
    <property type="component" value="Unassembled WGS sequence"/>
</dbReference>
<feature type="transmembrane region" description="Helical" evidence="14">
    <location>
        <begin position="109"/>
        <end position="129"/>
    </location>
</feature>
<proteinExistence type="inferred from homology"/>
<dbReference type="AlphaFoldDB" id="A0A6A4WD90"/>
<dbReference type="PIRSF" id="PIRSF038061">
    <property type="entry name" value="K_channel_subfamily_K_type"/>
    <property type="match status" value="1"/>
</dbReference>
<protein>
    <submittedName>
        <fullName evidence="17">Potassium channel subfamily K member 9</fullName>
    </submittedName>
</protein>
<evidence type="ECO:0000256" key="13">
    <source>
        <dbReference type="RuleBase" id="RU003857"/>
    </source>
</evidence>
<evidence type="ECO:0000256" key="12">
    <source>
        <dbReference type="PIRNR" id="PIRNR038061"/>
    </source>
</evidence>
<evidence type="ECO:0000313" key="17">
    <source>
        <dbReference type="EMBL" id="KAF0305326.1"/>
    </source>
</evidence>
<dbReference type="PANTHER" id="PTHR11003:SF291">
    <property type="entry name" value="IP11374P"/>
    <property type="match status" value="1"/>
</dbReference>
<dbReference type="Gene3D" id="1.10.287.70">
    <property type="match status" value="1"/>
</dbReference>
<comment type="similarity">
    <text evidence="2 13">Belongs to the two pore domain potassium channel (TC 1.A.1.8) family.</text>
</comment>
<gene>
    <name evidence="17" type="primary">kcnk9_1</name>
    <name evidence="17" type="ORF">FJT64_023039</name>
</gene>
<comment type="subcellular location">
    <subcellularLocation>
        <location evidence="1">Membrane</location>
        <topology evidence="1">Multi-pass membrane protein</topology>
    </subcellularLocation>
</comment>
<keyword evidence="5 13" id="KW-0812">Transmembrane</keyword>
<dbReference type="GO" id="GO:0005886">
    <property type="term" value="C:plasma membrane"/>
    <property type="evidence" value="ECO:0007669"/>
    <property type="project" value="TreeGrafter"/>
</dbReference>
<keyword evidence="10 12" id="KW-0472">Membrane</keyword>
<dbReference type="GO" id="GO:0015271">
    <property type="term" value="F:outward rectifier potassium channel activity"/>
    <property type="evidence" value="ECO:0007669"/>
    <property type="project" value="TreeGrafter"/>
</dbReference>
<dbReference type="SUPFAM" id="SSF81324">
    <property type="entry name" value="Voltage-gated potassium channels"/>
    <property type="match status" value="2"/>
</dbReference>
<feature type="domain" description="Potassium channel" evidence="16">
    <location>
        <begin position="68"/>
        <end position="133"/>
    </location>
</feature>
<evidence type="ECO:0000256" key="10">
    <source>
        <dbReference type="ARBA" id="ARBA00023136"/>
    </source>
</evidence>
<sequence>MRSHQNVRTLSLVVFTFTFLLIGAAVFDALESERDEDSQIMLEEMEQEMKKKYSITDEDYRVLETTIIKMEPHKAGPQWKFIGAFYFATVVLVMIGYGHSTPATVGGKAFVILYAIIGIPMGLVMFQHIGERLNKGASIIIKKLKILFRRKNPEITEIDLMAATFLLSTIITTSGAAMFSHYERWSYFESFYYCFITLTTIGFGDYVALQKDHALSEKPGYVAMALIFILFGLAVLAASMNLLVLRFMTMNTEDVNQVDNDMQPASSFLSLDGESLIINGNMVTQMSHQTPETMSFVSHTSVCSCTCYPRHSPGARDRRGGPARRPSRISHLLDAVPGEPAHVTETREDERFDFETPEDLFGRSLKRASV</sequence>
<feature type="signal peptide" evidence="15">
    <location>
        <begin position="1"/>
        <end position="24"/>
    </location>
</feature>
<dbReference type="PRINTS" id="PR01333">
    <property type="entry name" value="2POREKCHANEL"/>
</dbReference>
<evidence type="ECO:0000256" key="6">
    <source>
        <dbReference type="ARBA" id="ARBA00022826"/>
    </source>
</evidence>
<keyword evidence="3 12" id="KW-0813">Transport</keyword>
<keyword evidence="7 12" id="KW-0630">Potassium</keyword>
<reference evidence="17 18" key="1">
    <citation type="submission" date="2019-07" db="EMBL/GenBank/DDBJ databases">
        <title>Draft genome assembly of a fouling barnacle, Amphibalanus amphitrite (Darwin, 1854): The first reference genome for Thecostraca.</title>
        <authorList>
            <person name="Kim W."/>
        </authorList>
    </citation>
    <scope>NUCLEOTIDE SEQUENCE [LARGE SCALE GENOMIC DNA]</scope>
    <source>
        <strain evidence="17">SNU_AA5</strain>
        <tissue evidence="17">Soma without cirri and trophi</tissue>
    </source>
</reference>
<keyword evidence="8 14" id="KW-1133">Transmembrane helix</keyword>
<evidence type="ECO:0000256" key="7">
    <source>
        <dbReference type="ARBA" id="ARBA00022958"/>
    </source>
</evidence>
<feature type="transmembrane region" description="Helical" evidence="14">
    <location>
        <begin position="221"/>
        <end position="244"/>
    </location>
</feature>
<evidence type="ECO:0000256" key="14">
    <source>
        <dbReference type="SAM" id="Phobius"/>
    </source>
</evidence>
<organism evidence="17 18">
    <name type="scientific">Amphibalanus amphitrite</name>
    <name type="common">Striped barnacle</name>
    <name type="synonym">Balanus amphitrite</name>
    <dbReference type="NCBI Taxonomy" id="1232801"/>
    <lineage>
        <taxon>Eukaryota</taxon>
        <taxon>Metazoa</taxon>
        <taxon>Ecdysozoa</taxon>
        <taxon>Arthropoda</taxon>
        <taxon>Crustacea</taxon>
        <taxon>Multicrustacea</taxon>
        <taxon>Cirripedia</taxon>
        <taxon>Thoracica</taxon>
        <taxon>Thoracicalcarea</taxon>
        <taxon>Balanomorpha</taxon>
        <taxon>Balanoidea</taxon>
        <taxon>Balanidae</taxon>
        <taxon>Amphibalaninae</taxon>
        <taxon>Amphibalanus</taxon>
    </lineage>
</organism>
<accession>A0A6A4WD90</accession>
<evidence type="ECO:0000256" key="9">
    <source>
        <dbReference type="ARBA" id="ARBA00023065"/>
    </source>
</evidence>
<dbReference type="PANTHER" id="PTHR11003">
    <property type="entry name" value="POTASSIUM CHANNEL, SUBFAMILY K"/>
    <property type="match status" value="1"/>
</dbReference>
<feature type="transmembrane region" description="Helical" evidence="14">
    <location>
        <begin position="79"/>
        <end position="97"/>
    </location>
</feature>
<evidence type="ECO:0000313" key="18">
    <source>
        <dbReference type="Proteomes" id="UP000440578"/>
    </source>
</evidence>
<evidence type="ECO:0000256" key="1">
    <source>
        <dbReference type="ARBA" id="ARBA00004141"/>
    </source>
</evidence>
<comment type="caution">
    <text evidence="17">The sequence shown here is derived from an EMBL/GenBank/DDBJ whole genome shotgun (WGS) entry which is preliminary data.</text>
</comment>
<dbReference type="GO" id="GO:0030322">
    <property type="term" value="P:stabilization of membrane potential"/>
    <property type="evidence" value="ECO:0007669"/>
    <property type="project" value="TreeGrafter"/>
</dbReference>
<evidence type="ECO:0000256" key="8">
    <source>
        <dbReference type="ARBA" id="ARBA00022989"/>
    </source>
</evidence>
<feature type="transmembrane region" description="Helical" evidence="14">
    <location>
        <begin position="191"/>
        <end position="209"/>
    </location>
</feature>